<dbReference type="Pfam" id="PF17919">
    <property type="entry name" value="RT_RNaseH_2"/>
    <property type="match status" value="1"/>
</dbReference>
<protein>
    <recommendedName>
        <fullName evidence="1">Reverse transcriptase/retrotransposon-derived protein RNase H-like domain-containing protein</fullName>
    </recommendedName>
</protein>
<organism evidence="2 3">
    <name type="scientific">Solanum verrucosum</name>
    <dbReference type="NCBI Taxonomy" id="315347"/>
    <lineage>
        <taxon>Eukaryota</taxon>
        <taxon>Viridiplantae</taxon>
        <taxon>Streptophyta</taxon>
        <taxon>Embryophyta</taxon>
        <taxon>Tracheophyta</taxon>
        <taxon>Spermatophyta</taxon>
        <taxon>Magnoliopsida</taxon>
        <taxon>eudicotyledons</taxon>
        <taxon>Gunneridae</taxon>
        <taxon>Pentapetalae</taxon>
        <taxon>asterids</taxon>
        <taxon>lamiids</taxon>
        <taxon>Solanales</taxon>
        <taxon>Solanaceae</taxon>
        <taxon>Solanoideae</taxon>
        <taxon>Solaneae</taxon>
        <taxon>Solanum</taxon>
    </lineage>
</organism>
<keyword evidence="3" id="KW-1185">Reference proteome</keyword>
<feature type="domain" description="Reverse transcriptase/retrotransposon-derived protein RNase H-like" evidence="1">
    <location>
        <begin position="21"/>
        <end position="93"/>
    </location>
</feature>
<dbReference type="AlphaFoldDB" id="A0AAF0PVV6"/>
<name>A0AAF0PVV6_SOLVR</name>
<dbReference type="Proteomes" id="UP001234989">
    <property type="component" value="Chromosome 1"/>
</dbReference>
<sequence>MTPTEVRSFLGLVGYYKRFVEVCEHSFQELKDRLISAPVLALLEGSEGYAMYCDASAVGLGSVIMQHVKVITYASRQLSKHEKNYPTHDLELAKSLQYIFRQKEVNLRQRRWLEILRRGHFISSRKGECGS</sequence>
<evidence type="ECO:0000313" key="2">
    <source>
        <dbReference type="EMBL" id="WMV09581.1"/>
    </source>
</evidence>
<dbReference type="PANTHER" id="PTHR34072">
    <property type="entry name" value="ENZYMATIC POLYPROTEIN-RELATED"/>
    <property type="match status" value="1"/>
</dbReference>
<gene>
    <name evidence="2" type="ORF">MTR67_002966</name>
</gene>
<dbReference type="EMBL" id="CP133612">
    <property type="protein sequence ID" value="WMV09581.1"/>
    <property type="molecule type" value="Genomic_DNA"/>
</dbReference>
<reference evidence="2" key="1">
    <citation type="submission" date="2023-08" db="EMBL/GenBank/DDBJ databases">
        <title>A de novo genome assembly of Solanum verrucosum Schlechtendal, a Mexican diploid species geographically isolated from the other diploid A-genome species in potato relatives.</title>
        <authorList>
            <person name="Hosaka K."/>
        </authorList>
    </citation>
    <scope>NUCLEOTIDE SEQUENCE</scope>
    <source>
        <tissue evidence="2">Young leaves</tissue>
    </source>
</reference>
<accession>A0AAF0PVV6</accession>
<evidence type="ECO:0000313" key="3">
    <source>
        <dbReference type="Proteomes" id="UP001234989"/>
    </source>
</evidence>
<evidence type="ECO:0000259" key="1">
    <source>
        <dbReference type="Pfam" id="PF17919"/>
    </source>
</evidence>
<dbReference type="PANTHER" id="PTHR34072:SF59">
    <property type="entry name" value="CCHC-TYPE INTEGRASE"/>
    <property type="match status" value="1"/>
</dbReference>
<dbReference type="InterPro" id="IPR041577">
    <property type="entry name" value="RT_RNaseH_2"/>
</dbReference>
<dbReference type="SUPFAM" id="SSF56672">
    <property type="entry name" value="DNA/RNA polymerases"/>
    <property type="match status" value="1"/>
</dbReference>
<dbReference type="InterPro" id="IPR043502">
    <property type="entry name" value="DNA/RNA_pol_sf"/>
</dbReference>
<proteinExistence type="predicted"/>